<dbReference type="InterPro" id="IPR026893">
    <property type="entry name" value="Tyr/Ser_Pase_IphP-type"/>
</dbReference>
<dbReference type="AlphaFoldDB" id="A0A6G1JWU2"/>
<dbReference type="PANTHER" id="PTHR31126">
    <property type="entry name" value="TYROSINE-PROTEIN PHOSPHATASE"/>
    <property type="match status" value="1"/>
</dbReference>
<accession>A0A6G1JWU2</accession>
<evidence type="ECO:0000313" key="2">
    <source>
        <dbReference type="EMBL" id="KAF2704742.1"/>
    </source>
</evidence>
<dbReference type="SUPFAM" id="SSF52799">
    <property type="entry name" value="(Phosphotyrosine protein) phosphatases II"/>
    <property type="match status" value="1"/>
</dbReference>
<dbReference type="OrthoDB" id="449382at2759"/>
<dbReference type="Proteomes" id="UP000799428">
    <property type="component" value="Unassembled WGS sequence"/>
</dbReference>
<keyword evidence="3" id="KW-1185">Reference proteome</keyword>
<organism evidence="2 3">
    <name type="scientific">Pleomassaria siparia CBS 279.74</name>
    <dbReference type="NCBI Taxonomy" id="1314801"/>
    <lineage>
        <taxon>Eukaryota</taxon>
        <taxon>Fungi</taxon>
        <taxon>Dikarya</taxon>
        <taxon>Ascomycota</taxon>
        <taxon>Pezizomycotina</taxon>
        <taxon>Dothideomycetes</taxon>
        <taxon>Pleosporomycetidae</taxon>
        <taxon>Pleosporales</taxon>
        <taxon>Pleomassariaceae</taxon>
        <taxon>Pleomassaria</taxon>
    </lineage>
</organism>
<gene>
    <name evidence="2" type="ORF">K504DRAFT_365206</name>
</gene>
<feature type="non-terminal residue" evidence="2">
    <location>
        <position position="1"/>
    </location>
</feature>
<reference evidence="2" key="1">
    <citation type="journal article" date="2020" name="Stud. Mycol.">
        <title>101 Dothideomycetes genomes: a test case for predicting lifestyles and emergence of pathogens.</title>
        <authorList>
            <person name="Haridas S."/>
            <person name="Albert R."/>
            <person name="Binder M."/>
            <person name="Bloem J."/>
            <person name="Labutti K."/>
            <person name="Salamov A."/>
            <person name="Andreopoulos B."/>
            <person name="Baker S."/>
            <person name="Barry K."/>
            <person name="Bills G."/>
            <person name="Bluhm B."/>
            <person name="Cannon C."/>
            <person name="Castanera R."/>
            <person name="Culley D."/>
            <person name="Daum C."/>
            <person name="Ezra D."/>
            <person name="Gonzalez J."/>
            <person name="Henrissat B."/>
            <person name="Kuo A."/>
            <person name="Liang C."/>
            <person name="Lipzen A."/>
            <person name="Lutzoni F."/>
            <person name="Magnuson J."/>
            <person name="Mondo S."/>
            <person name="Nolan M."/>
            <person name="Ohm R."/>
            <person name="Pangilinan J."/>
            <person name="Park H.-J."/>
            <person name="Ramirez L."/>
            <person name="Alfaro M."/>
            <person name="Sun H."/>
            <person name="Tritt A."/>
            <person name="Yoshinaga Y."/>
            <person name="Zwiers L.-H."/>
            <person name="Turgeon B."/>
            <person name="Goodwin S."/>
            <person name="Spatafora J."/>
            <person name="Crous P."/>
            <person name="Grigoriev I."/>
        </authorList>
    </citation>
    <scope>NUCLEOTIDE SEQUENCE</scope>
    <source>
        <strain evidence="2">CBS 279.74</strain>
    </source>
</reference>
<dbReference type="GO" id="GO:0004721">
    <property type="term" value="F:phosphoprotein phosphatase activity"/>
    <property type="evidence" value="ECO:0007669"/>
    <property type="project" value="InterPro"/>
</dbReference>
<evidence type="ECO:0000259" key="1">
    <source>
        <dbReference type="PROSITE" id="PS50056"/>
    </source>
</evidence>
<dbReference type="PROSITE" id="PS50056">
    <property type="entry name" value="TYR_PHOSPHATASE_2"/>
    <property type="match status" value="1"/>
</dbReference>
<dbReference type="Gene3D" id="3.90.190.10">
    <property type="entry name" value="Protein tyrosine phosphatase superfamily"/>
    <property type="match status" value="1"/>
</dbReference>
<dbReference type="Pfam" id="PF13350">
    <property type="entry name" value="Y_phosphatase3"/>
    <property type="match status" value="1"/>
</dbReference>
<dbReference type="EMBL" id="MU005781">
    <property type="protein sequence ID" value="KAF2704742.1"/>
    <property type="molecule type" value="Genomic_DNA"/>
</dbReference>
<dbReference type="PANTHER" id="PTHR31126:SF1">
    <property type="entry name" value="TYROSINE SPECIFIC PROTEIN PHOSPHATASES DOMAIN-CONTAINING PROTEIN"/>
    <property type="match status" value="1"/>
</dbReference>
<protein>
    <submittedName>
        <fullName evidence="2">Putative tyrosine-protein phosphatase</fullName>
    </submittedName>
</protein>
<feature type="domain" description="Tyrosine specific protein phosphatases" evidence="1">
    <location>
        <begin position="174"/>
        <end position="226"/>
    </location>
</feature>
<dbReference type="InterPro" id="IPR000387">
    <property type="entry name" value="Tyr_Pase_dom"/>
</dbReference>
<feature type="non-terminal residue" evidence="2">
    <location>
        <position position="294"/>
    </location>
</feature>
<proteinExistence type="predicted"/>
<dbReference type="InterPro" id="IPR016130">
    <property type="entry name" value="Tyr_Pase_AS"/>
</dbReference>
<name>A0A6G1JWU2_9PLEO</name>
<dbReference type="PROSITE" id="PS00383">
    <property type="entry name" value="TYR_PHOSPHATASE_1"/>
    <property type="match status" value="1"/>
</dbReference>
<sequence>ISRPQNPSDFPFHLAPGLSNFRDIGGWPIASPSSPSEIVAHVRPGIVYRGSDTNRIQPTGISKLQELNIKTDFDLRSKQQIENAGGFKDMGEWGIERRWAAVFSDESYTEDAARKRYELYAGEGTEGIVEAFVDILIEGAPMIRDVLGHLRKTITSPASYSNPFPIPPPPPPPPPRAIFLHCTTGNNRTGAFISLLLLLLRVPPAIIVQEYALSEQGLAPTRHINIKRLLGKGAFKEYGSKEAKRKCERMVGAREESMRALLEEVEKRWGGAEGYFNKVLGMSCDDMEEVRQIL</sequence>
<evidence type="ECO:0000313" key="3">
    <source>
        <dbReference type="Proteomes" id="UP000799428"/>
    </source>
</evidence>
<dbReference type="InterPro" id="IPR029021">
    <property type="entry name" value="Prot-tyrosine_phosphatase-like"/>
</dbReference>